<sequence length="262" mass="29485">ARRPGPDPRDRRPGREPRDRRRPHRARRAAGRDGRGVPRGDDVPVRGVAHARGRAAGRAVGLPRARDRRGARRGRRRRHVHPDRRRPCHQHAARHGPGRRHRLRQDPPVRRVRVRRVRHGGAGGEADDGDRRRDDARARHLLRHPLPRALPRPRRPGRHGDAAAGELGRGPGQGRAVAAPGARAGRRRDDVRARRRPGRPGEPRHRRREGAARRRAQPGRVTVRGDDRRARRGAGAARGRRRPRADPRRPRRAAGAGEPPAL</sequence>
<dbReference type="EC" id="3.5.1.4" evidence="2"/>
<dbReference type="EMBL" id="CADCTH010000513">
    <property type="protein sequence ID" value="CAA9286542.1"/>
    <property type="molecule type" value="Genomic_DNA"/>
</dbReference>
<feature type="compositionally biased region" description="Basic residues" evidence="1">
    <location>
        <begin position="66"/>
        <end position="103"/>
    </location>
</feature>
<evidence type="ECO:0000256" key="1">
    <source>
        <dbReference type="SAM" id="MobiDB-lite"/>
    </source>
</evidence>
<feature type="compositionally biased region" description="Basic residues" evidence="1">
    <location>
        <begin position="20"/>
        <end position="29"/>
    </location>
</feature>
<feature type="non-terminal residue" evidence="2">
    <location>
        <position position="262"/>
    </location>
</feature>
<feature type="compositionally biased region" description="Basic residues" evidence="1">
    <location>
        <begin position="193"/>
        <end position="217"/>
    </location>
</feature>
<evidence type="ECO:0000313" key="2">
    <source>
        <dbReference type="EMBL" id="CAA9286542.1"/>
    </source>
</evidence>
<feature type="compositionally biased region" description="Low complexity" evidence="1">
    <location>
        <begin position="174"/>
        <end position="183"/>
    </location>
</feature>
<name>A0A6J4JT37_9PSEU</name>
<reference evidence="2" key="1">
    <citation type="submission" date="2020-02" db="EMBL/GenBank/DDBJ databases">
        <authorList>
            <person name="Meier V. D."/>
        </authorList>
    </citation>
    <scope>NUCLEOTIDE SEQUENCE</scope>
    <source>
        <strain evidence="2">AVDCRST_MAG54</strain>
    </source>
</reference>
<accession>A0A6J4JT37</accession>
<organism evidence="2">
    <name type="scientific">uncultured Actinomycetospora sp</name>
    <dbReference type="NCBI Taxonomy" id="1135996"/>
    <lineage>
        <taxon>Bacteria</taxon>
        <taxon>Bacillati</taxon>
        <taxon>Actinomycetota</taxon>
        <taxon>Actinomycetes</taxon>
        <taxon>Pseudonocardiales</taxon>
        <taxon>Pseudonocardiaceae</taxon>
        <taxon>Actinomycetospora</taxon>
        <taxon>environmental samples</taxon>
    </lineage>
</organism>
<feature type="region of interest" description="Disordered" evidence="1">
    <location>
        <begin position="1"/>
        <end position="262"/>
    </location>
</feature>
<feature type="non-terminal residue" evidence="2">
    <location>
        <position position="1"/>
    </location>
</feature>
<dbReference type="GO" id="GO:0004040">
    <property type="term" value="F:amidase activity"/>
    <property type="evidence" value="ECO:0007669"/>
    <property type="project" value="UniProtKB-EC"/>
</dbReference>
<protein>
    <submittedName>
        <fullName evidence="2">Aliphatic amidase AmiE</fullName>
        <ecNumber evidence="2">3.5.1.4</ecNumber>
    </submittedName>
</protein>
<feature type="compositionally biased region" description="Basic residues" evidence="1">
    <location>
        <begin position="139"/>
        <end position="157"/>
    </location>
</feature>
<feature type="compositionally biased region" description="Basic residues" evidence="1">
    <location>
        <begin position="110"/>
        <end position="119"/>
    </location>
</feature>
<keyword evidence="2" id="KW-0378">Hydrolase</keyword>
<dbReference type="AlphaFoldDB" id="A0A6J4JT37"/>
<gene>
    <name evidence="2" type="ORF">AVDCRST_MAG54-4081</name>
</gene>
<feature type="compositionally biased region" description="Low complexity" evidence="1">
    <location>
        <begin position="253"/>
        <end position="262"/>
    </location>
</feature>
<feature type="compositionally biased region" description="Basic and acidic residues" evidence="1">
    <location>
        <begin position="30"/>
        <end position="44"/>
    </location>
</feature>
<feature type="compositionally biased region" description="Basic and acidic residues" evidence="1">
    <location>
        <begin position="1"/>
        <end position="19"/>
    </location>
</feature>
<feature type="compositionally biased region" description="Basic and acidic residues" evidence="1">
    <location>
        <begin position="129"/>
        <end position="138"/>
    </location>
</feature>
<proteinExistence type="predicted"/>